<organism evidence="2 3">
    <name type="scientific">Colletotrichum chrysophilum</name>
    <dbReference type="NCBI Taxonomy" id="1836956"/>
    <lineage>
        <taxon>Eukaryota</taxon>
        <taxon>Fungi</taxon>
        <taxon>Dikarya</taxon>
        <taxon>Ascomycota</taxon>
        <taxon>Pezizomycotina</taxon>
        <taxon>Sordariomycetes</taxon>
        <taxon>Hypocreomycetidae</taxon>
        <taxon>Glomerellales</taxon>
        <taxon>Glomerellaceae</taxon>
        <taxon>Colletotrichum</taxon>
        <taxon>Colletotrichum gloeosporioides species complex</taxon>
    </lineage>
</organism>
<sequence length="199" mass="22886">MQISYLHDQYWRLTQSRDVYSRTQQRHALSCLVLLESLGLGNTPAFTVRIPTDKDSRTFAKTLRDAYQQTLTRFGRFFQTYVKLQELTVYRVALHDISVPNLDSLPTTKALVKNAVRDEALTAALGNPEHMCWSCYNCLFGLYENLFVRIEKRDGRIRVPRHALMIRWETRPITNALLISLASIGAIFLAESAHIVLDL</sequence>
<gene>
    <name evidence="2" type="ORF">CCHR01_15466</name>
</gene>
<name>A0AAD9A886_9PEZI</name>
<keyword evidence="1" id="KW-0472">Membrane</keyword>
<dbReference type="AlphaFoldDB" id="A0AAD9A886"/>
<keyword evidence="1" id="KW-0812">Transmembrane</keyword>
<accession>A0AAD9A886</accession>
<dbReference type="Proteomes" id="UP001243330">
    <property type="component" value="Unassembled WGS sequence"/>
</dbReference>
<keyword evidence="2" id="KW-0378">Hydrolase</keyword>
<keyword evidence="3" id="KW-1185">Reference proteome</keyword>
<proteinExistence type="predicted"/>
<keyword evidence="1" id="KW-1133">Transmembrane helix</keyword>
<comment type="caution">
    <text evidence="2">The sequence shown here is derived from an EMBL/GenBank/DDBJ whole genome shotgun (WGS) entry which is preliminary data.</text>
</comment>
<dbReference type="GO" id="GO:0008237">
    <property type="term" value="F:metallopeptidase activity"/>
    <property type="evidence" value="ECO:0007669"/>
    <property type="project" value="UniProtKB-KW"/>
</dbReference>
<keyword evidence="2" id="KW-0482">Metalloprotease</keyword>
<feature type="transmembrane region" description="Helical" evidence="1">
    <location>
        <begin position="176"/>
        <end position="197"/>
    </location>
</feature>
<evidence type="ECO:0000313" key="3">
    <source>
        <dbReference type="Proteomes" id="UP001243330"/>
    </source>
</evidence>
<evidence type="ECO:0000313" key="2">
    <source>
        <dbReference type="EMBL" id="KAK1841912.1"/>
    </source>
</evidence>
<protein>
    <submittedName>
        <fullName evidence="2">Metalloprotease 1</fullName>
    </submittedName>
</protein>
<reference evidence="2" key="1">
    <citation type="submission" date="2023-01" db="EMBL/GenBank/DDBJ databases">
        <title>Colletotrichum chrysophilum M932 genome sequence.</title>
        <authorList>
            <person name="Baroncelli R."/>
        </authorList>
    </citation>
    <scope>NUCLEOTIDE SEQUENCE</scope>
    <source>
        <strain evidence="2">M932</strain>
    </source>
</reference>
<evidence type="ECO:0000256" key="1">
    <source>
        <dbReference type="SAM" id="Phobius"/>
    </source>
</evidence>
<dbReference type="EMBL" id="JAQOWY010000448">
    <property type="protein sequence ID" value="KAK1841912.1"/>
    <property type="molecule type" value="Genomic_DNA"/>
</dbReference>
<keyword evidence="2" id="KW-0645">Protease</keyword>